<proteinExistence type="predicted"/>
<dbReference type="AlphaFoldDB" id="A0A4C1WUI9"/>
<dbReference type="EMBL" id="BGZK01000649">
    <property type="protein sequence ID" value="GBP54540.1"/>
    <property type="molecule type" value="Genomic_DNA"/>
</dbReference>
<reference evidence="2 3" key="1">
    <citation type="journal article" date="2019" name="Commun. Biol.">
        <title>The bagworm genome reveals a unique fibroin gene that provides high tensile strength.</title>
        <authorList>
            <person name="Kono N."/>
            <person name="Nakamura H."/>
            <person name="Ohtoshi R."/>
            <person name="Tomita M."/>
            <person name="Numata K."/>
            <person name="Arakawa K."/>
        </authorList>
    </citation>
    <scope>NUCLEOTIDE SEQUENCE [LARGE SCALE GENOMIC DNA]</scope>
</reference>
<feature type="region of interest" description="Disordered" evidence="1">
    <location>
        <begin position="50"/>
        <end position="75"/>
    </location>
</feature>
<keyword evidence="3" id="KW-1185">Reference proteome</keyword>
<protein>
    <submittedName>
        <fullName evidence="2">Uncharacterized protein</fullName>
    </submittedName>
</protein>
<feature type="compositionally biased region" description="Basic and acidic residues" evidence="1">
    <location>
        <begin position="52"/>
        <end position="69"/>
    </location>
</feature>
<organism evidence="2 3">
    <name type="scientific">Eumeta variegata</name>
    <name type="common">Bagworm moth</name>
    <name type="synonym">Eumeta japonica</name>
    <dbReference type="NCBI Taxonomy" id="151549"/>
    <lineage>
        <taxon>Eukaryota</taxon>
        <taxon>Metazoa</taxon>
        <taxon>Ecdysozoa</taxon>
        <taxon>Arthropoda</taxon>
        <taxon>Hexapoda</taxon>
        <taxon>Insecta</taxon>
        <taxon>Pterygota</taxon>
        <taxon>Neoptera</taxon>
        <taxon>Endopterygota</taxon>
        <taxon>Lepidoptera</taxon>
        <taxon>Glossata</taxon>
        <taxon>Ditrysia</taxon>
        <taxon>Tineoidea</taxon>
        <taxon>Psychidae</taxon>
        <taxon>Oiketicinae</taxon>
        <taxon>Eumeta</taxon>
    </lineage>
</organism>
<evidence type="ECO:0000313" key="2">
    <source>
        <dbReference type="EMBL" id="GBP54540.1"/>
    </source>
</evidence>
<name>A0A4C1WUI9_EUMVA</name>
<gene>
    <name evidence="2" type="ORF">EVAR_43412_1</name>
</gene>
<accession>A0A4C1WUI9</accession>
<sequence length="75" mass="8450">MWQKIARKLYGGRTASVKIVKNGIFDEKNDAGISGDNDLSTELLFSGGRARGVRERERARESEKGESQYEQKSLM</sequence>
<evidence type="ECO:0000256" key="1">
    <source>
        <dbReference type="SAM" id="MobiDB-lite"/>
    </source>
</evidence>
<dbReference type="Proteomes" id="UP000299102">
    <property type="component" value="Unassembled WGS sequence"/>
</dbReference>
<comment type="caution">
    <text evidence="2">The sequence shown here is derived from an EMBL/GenBank/DDBJ whole genome shotgun (WGS) entry which is preliminary data.</text>
</comment>
<evidence type="ECO:0000313" key="3">
    <source>
        <dbReference type="Proteomes" id="UP000299102"/>
    </source>
</evidence>